<evidence type="ECO:0000256" key="1">
    <source>
        <dbReference type="SAM" id="MobiDB-lite"/>
    </source>
</evidence>
<feature type="compositionally biased region" description="Basic and acidic residues" evidence="1">
    <location>
        <begin position="81"/>
        <end position="93"/>
    </location>
</feature>
<accession>A0ABM7F4I9</accession>
<evidence type="ECO:0000313" key="2">
    <source>
        <dbReference type="EMBL" id="BBC31485.1"/>
    </source>
</evidence>
<evidence type="ECO:0000313" key="3">
    <source>
        <dbReference type="Proteomes" id="UP001321542"/>
    </source>
</evidence>
<protein>
    <recommendedName>
        <fullName evidence="4">Transposase</fullName>
    </recommendedName>
</protein>
<sequence>MPALACVARGVKWLSLLPGGPSQGGREQRWAGRGTARRVMLDQFALLERYLVKGVTVYSDTYRSVCHCAVCAARHPGRPRRAGDVRGSHDGTGRRRVGGLRTAAFYKPTGNKSACFYDPKAACPSIERRSDLGDFADGD</sequence>
<proteinExistence type="predicted"/>
<name>A0ABM7F4I9_9ACTN</name>
<dbReference type="EMBL" id="AP018448">
    <property type="protein sequence ID" value="BBC31485.1"/>
    <property type="molecule type" value="Genomic_DNA"/>
</dbReference>
<organism evidence="2 3">
    <name type="scientific">Streptomyces graminofaciens</name>
    <dbReference type="NCBI Taxonomy" id="68212"/>
    <lineage>
        <taxon>Bacteria</taxon>
        <taxon>Bacillati</taxon>
        <taxon>Actinomycetota</taxon>
        <taxon>Actinomycetes</taxon>
        <taxon>Kitasatosporales</taxon>
        <taxon>Streptomycetaceae</taxon>
        <taxon>Streptomyces</taxon>
    </lineage>
</organism>
<reference evidence="2 3" key="1">
    <citation type="journal article" date="2010" name="ChemBioChem">
        <title>Cloning and characterization of the biosynthetic gene cluster of 16-membered macrolide antibiotic FD-891: involvement of a dual functional cytochrome P450 monooxygenase catalyzing epoxidation and hydroxylation.</title>
        <authorList>
            <person name="Kudo F."/>
            <person name="Motegi A."/>
            <person name="Mizoue K."/>
            <person name="Eguchi T."/>
        </authorList>
    </citation>
    <scope>NUCLEOTIDE SEQUENCE [LARGE SCALE GENOMIC DNA]</scope>
    <source>
        <strain evidence="2 3">A-8890</strain>
    </source>
</reference>
<gene>
    <name evidence="2" type="ORF">SGFS_027790</name>
</gene>
<keyword evidence="3" id="KW-1185">Reference proteome</keyword>
<evidence type="ECO:0008006" key="4">
    <source>
        <dbReference type="Google" id="ProtNLM"/>
    </source>
</evidence>
<feature type="region of interest" description="Disordered" evidence="1">
    <location>
        <begin position="77"/>
        <end position="96"/>
    </location>
</feature>
<reference evidence="2 3" key="2">
    <citation type="journal article" date="2023" name="ChemBioChem">
        <title>Acyltransferase Domain Exchange between Two Independent Type I Polyketide Synthases in the Same Producer Strain of Macrolide Antibiotics.</title>
        <authorList>
            <person name="Kudo F."/>
            <person name="Kishikawa K."/>
            <person name="Tsuboi K."/>
            <person name="Kido T."/>
            <person name="Usui T."/>
            <person name="Hashimoto J."/>
            <person name="Shin-Ya K."/>
            <person name="Miyanaga A."/>
            <person name="Eguchi T."/>
        </authorList>
    </citation>
    <scope>NUCLEOTIDE SEQUENCE [LARGE SCALE GENOMIC DNA]</scope>
    <source>
        <strain evidence="2 3">A-8890</strain>
    </source>
</reference>
<dbReference type="Proteomes" id="UP001321542">
    <property type="component" value="Chromosome"/>
</dbReference>